<sequence length="490" mass="49914">MSSHQAGRREWLGLAVLVLPALLASLELTITHLALPAIGRDLGASSTELLWIVDGYAFLLAGTLVVMGALGDRIGRRRLLLGGAFAFSLLSVVAAYAPSAEVLIVVRALLGVAGATLMPSVLALTVALFTEPRQRTQAVGIVVAAVSAGTAIGPLIGGWLLDHFWWGSAFLLPIPLMLVLLIVGPLTLPEHRAPGVRRLDLASAALSIVAVLGLVFGLKQFAVAGLSFAAFAGVAVGLAAGAMFVHRQRRLDDPMLDLSLFANSAFSTATVTLMLGIFVLWGTNYAVAQYLQLVAGLDPLTAGLWTAPPALGVIVGSLGATRLARRVSPGRIIGAGLLLSTAGFALLTRITPDADLGLLVTAMIIISTGLGPMMALATALIVGNAPADRAGAASAVASTAPQLGGGLGIAILGSIIAAIYRARMNGGSDDTLAGAVETAATLPPTEAADLLAAARQAFTTGFTISAWTAAAATLLLAVAVLTVLSRTRST</sequence>
<feature type="transmembrane region" description="Helical" evidence="7">
    <location>
        <begin position="12"/>
        <end position="37"/>
    </location>
</feature>
<evidence type="ECO:0000313" key="10">
    <source>
        <dbReference type="EMBL" id="NOL41028.1"/>
    </source>
</evidence>
<dbReference type="GO" id="GO:0022857">
    <property type="term" value="F:transmembrane transporter activity"/>
    <property type="evidence" value="ECO:0007669"/>
    <property type="project" value="InterPro"/>
</dbReference>
<dbReference type="InterPro" id="IPR020846">
    <property type="entry name" value="MFS_dom"/>
</dbReference>
<feature type="transmembrane region" description="Helical" evidence="7">
    <location>
        <begin position="49"/>
        <end position="70"/>
    </location>
</feature>
<feature type="transmembrane region" description="Helical" evidence="7">
    <location>
        <begin position="332"/>
        <end position="350"/>
    </location>
</feature>
<evidence type="ECO:0000256" key="1">
    <source>
        <dbReference type="ARBA" id="ARBA00004651"/>
    </source>
</evidence>
<evidence type="ECO:0000313" key="9">
    <source>
        <dbReference type="EMBL" id="MBB6569130.1"/>
    </source>
</evidence>
<dbReference type="AlphaFoldDB" id="A0A7Y4NZM7"/>
<feature type="transmembrane region" description="Helical" evidence="7">
    <location>
        <begin position="141"/>
        <end position="160"/>
    </location>
</feature>
<evidence type="ECO:0000256" key="6">
    <source>
        <dbReference type="ARBA" id="ARBA00023136"/>
    </source>
</evidence>
<feature type="domain" description="Major facilitator superfamily (MFS) profile" evidence="8">
    <location>
        <begin position="13"/>
        <end position="488"/>
    </location>
</feature>
<protein>
    <submittedName>
        <fullName evidence="9 10">MFS transporter</fullName>
    </submittedName>
</protein>
<dbReference type="EMBL" id="JACHKF010000001">
    <property type="protein sequence ID" value="MBB6569130.1"/>
    <property type="molecule type" value="Genomic_DNA"/>
</dbReference>
<dbReference type="SUPFAM" id="SSF103473">
    <property type="entry name" value="MFS general substrate transporter"/>
    <property type="match status" value="1"/>
</dbReference>
<evidence type="ECO:0000256" key="4">
    <source>
        <dbReference type="ARBA" id="ARBA00022692"/>
    </source>
</evidence>
<name>A0A7Y4NZM7_9ACTN</name>
<feature type="transmembrane region" description="Helical" evidence="7">
    <location>
        <begin position="464"/>
        <end position="484"/>
    </location>
</feature>
<dbReference type="InterPro" id="IPR036259">
    <property type="entry name" value="MFS_trans_sf"/>
</dbReference>
<dbReference type="Gene3D" id="1.20.1720.10">
    <property type="entry name" value="Multidrug resistance protein D"/>
    <property type="match status" value="1"/>
</dbReference>
<feature type="transmembrane region" description="Helical" evidence="7">
    <location>
        <begin position="79"/>
        <end position="98"/>
    </location>
</feature>
<evidence type="ECO:0000259" key="8">
    <source>
        <dbReference type="PROSITE" id="PS50850"/>
    </source>
</evidence>
<comment type="caution">
    <text evidence="10">The sequence shown here is derived from an EMBL/GenBank/DDBJ whole genome shotgun (WGS) entry which is preliminary data.</text>
</comment>
<evidence type="ECO:0000256" key="2">
    <source>
        <dbReference type="ARBA" id="ARBA00022448"/>
    </source>
</evidence>
<feature type="transmembrane region" description="Helical" evidence="7">
    <location>
        <begin position="224"/>
        <end position="246"/>
    </location>
</feature>
<dbReference type="CDD" id="cd17321">
    <property type="entry name" value="MFS_MMR_MDR_like"/>
    <property type="match status" value="1"/>
</dbReference>
<reference evidence="9 12" key="2">
    <citation type="submission" date="2020-08" db="EMBL/GenBank/DDBJ databases">
        <title>Sequencing the genomes of 1000 actinobacteria strains.</title>
        <authorList>
            <person name="Klenk H.-P."/>
        </authorList>
    </citation>
    <scope>NUCLEOTIDE SEQUENCE [LARGE SCALE GENOMIC DNA]</scope>
    <source>
        <strain evidence="9 12">DSM 15626</strain>
    </source>
</reference>
<feature type="transmembrane region" description="Helical" evidence="7">
    <location>
        <begin position="199"/>
        <end position="218"/>
    </location>
</feature>
<dbReference type="EMBL" id="JABJRC010000002">
    <property type="protein sequence ID" value="NOL41028.1"/>
    <property type="molecule type" value="Genomic_DNA"/>
</dbReference>
<accession>A0A7Y4NZM7</accession>
<keyword evidence="6 7" id="KW-0472">Membrane</keyword>
<evidence type="ECO:0000256" key="5">
    <source>
        <dbReference type="ARBA" id="ARBA00022989"/>
    </source>
</evidence>
<feature type="transmembrane region" description="Helical" evidence="7">
    <location>
        <begin position="302"/>
        <end position="320"/>
    </location>
</feature>
<feature type="transmembrane region" description="Helical" evidence="7">
    <location>
        <begin position="356"/>
        <end position="382"/>
    </location>
</feature>
<dbReference type="Gene3D" id="1.20.1250.20">
    <property type="entry name" value="MFS general substrate transporter like domains"/>
    <property type="match status" value="1"/>
</dbReference>
<dbReference type="Proteomes" id="UP000534306">
    <property type="component" value="Unassembled WGS sequence"/>
</dbReference>
<feature type="transmembrane region" description="Helical" evidence="7">
    <location>
        <begin position="104"/>
        <end position="129"/>
    </location>
</feature>
<keyword evidence="4 7" id="KW-0812">Transmembrane</keyword>
<keyword evidence="5 7" id="KW-1133">Transmembrane helix</keyword>
<dbReference type="Proteomes" id="UP000553957">
    <property type="component" value="Unassembled WGS sequence"/>
</dbReference>
<dbReference type="Pfam" id="PF07690">
    <property type="entry name" value="MFS_1"/>
    <property type="match status" value="1"/>
</dbReference>
<dbReference type="PRINTS" id="PR01036">
    <property type="entry name" value="TCRTETB"/>
</dbReference>
<reference evidence="10 11" key="1">
    <citation type="submission" date="2020-05" db="EMBL/GenBank/DDBJ databases">
        <title>Genome sequence of Kribbella sandramycini ATCC 39419.</title>
        <authorList>
            <person name="Maclea K.S."/>
            <person name="Fair J.L."/>
        </authorList>
    </citation>
    <scope>NUCLEOTIDE SEQUENCE [LARGE SCALE GENOMIC DNA]</scope>
    <source>
        <strain evidence="10 11">ATCC 39419</strain>
    </source>
</reference>
<proteinExistence type="predicted"/>
<keyword evidence="2" id="KW-0813">Transport</keyword>
<gene>
    <name evidence="9" type="ORF">HNR71_004767</name>
    <name evidence="10" type="ORF">HPO96_12300</name>
</gene>
<keyword evidence="3" id="KW-1003">Cell membrane</keyword>
<dbReference type="PROSITE" id="PS50850">
    <property type="entry name" value="MFS"/>
    <property type="match status" value="1"/>
</dbReference>
<dbReference type="PANTHER" id="PTHR42718:SF47">
    <property type="entry name" value="METHYL VIOLOGEN RESISTANCE PROTEIN SMVA"/>
    <property type="match status" value="1"/>
</dbReference>
<evidence type="ECO:0000256" key="3">
    <source>
        <dbReference type="ARBA" id="ARBA00022475"/>
    </source>
</evidence>
<keyword evidence="11" id="KW-1185">Reference proteome</keyword>
<evidence type="ECO:0000256" key="7">
    <source>
        <dbReference type="SAM" id="Phobius"/>
    </source>
</evidence>
<organism evidence="10 11">
    <name type="scientific">Kribbella sandramycini</name>
    <dbReference type="NCBI Taxonomy" id="60450"/>
    <lineage>
        <taxon>Bacteria</taxon>
        <taxon>Bacillati</taxon>
        <taxon>Actinomycetota</taxon>
        <taxon>Actinomycetes</taxon>
        <taxon>Propionibacteriales</taxon>
        <taxon>Kribbellaceae</taxon>
        <taxon>Kribbella</taxon>
    </lineage>
</organism>
<dbReference type="GO" id="GO:0005886">
    <property type="term" value="C:plasma membrane"/>
    <property type="evidence" value="ECO:0007669"/>
    <property type="project" value="UniProtKB-SubCell"/>
</dbReference>
<feature type="transmembrane region" description="Helical" evidence="7">
    <location>
        <begin position="403"/>
        <end position="422"/>
    </location>
</feature>
<dbReference type="PANTHER" id="PTHR42718">
    <property type="entry name" value="MAJOR FACILITATOR SUPERFAMILY MULTIDRUG TRANSPORTER MFSC"/>
    <property type="match status" value="1"/>
</dbReference>
<feature type="transmembrane region" description="Helical" evidence="7">
    <location>
        <begin position="258"/>
        <end position="282"/>
    </location>
</feature>
<comment type="subcellular location">
    <subcellularLocation>
        <location evidence="1">Cell membrane</location>
        <topology evidence="1">Multi-pass membrane protein</topology>
    </subcellularLocation>
</comment>
<dbReference type="InterPro" id="IPR011701">
    <property type="entry name" value="MFS"/>
</dbReference>
<evidence type="ECO:0000313" key="11">
    <source>
        <dbReference type="Proteomes" id="UP000534306"/>
    </source>
</evidence>
<dbReference type="RefSeq" id="WP_171673483.1">
    <property type="nucleotide sequence ID" value="NZ_BAAAGT010000013.1"/>
</dbReference>
<feature type="transmembrane region" description="Helical" evidence="7">
    <location>
        <begin position="166"/>
        <end position="187"/>
    </location>
</feature>
<evidence type="ECO:0000313" key="12">
    <source>
        <dbReference type="Proteomes" id="UP000553957"/>
    </source>
</evidence>